<dbReference type="SUPFAM" id="SSF53098">
    <property type="entry name" value="Ribonuclease H-like"/>
    <property type="match status" value="1"/>
</dbReference>
<dbReference type="InterPro" id="IPR051132">
    <property type="entry name" value="3-5_Exonuclease_domain"/>
</dbReference>
<accession>A0AA41V7V2</accession>
<dbReference type="InterPro" id="IPR036397">
    <property type="entry name" value="RNaseH_sf"/>
</dbReference>
<keyword evidence="1" id="KW-0540">Nuclease</keyword>
<comment type="caution">
    <text evidence="3">The sequence shown here is derived from an EMBL/GenBank/DDBJ whole genome shotgun (WGS) entry which is preliminary data.</text>
</comment>
<dbReference type="Proteomes" id="UP001177140">
    <property type="component" value="Unassembled WGS sequence"/>
</dbReference>
<dbReference type="Gene3D" id="3.30.420.10">
    <property type="entry name" value="Ribonuclease H-like superfamily/Ribonuclease H"/>
    <property type="match status" value="1"/>
</dbReference>
<protein>
    <submittedName>
        <fullName evidence="3">Uncharacterized protein</fullName>
    </submittedName>
</protein>
<evidence type="ECO:0000256" key="2">
    <source>
        <dbReference type="ARBA" id="ARBA00022801"/>
    </source>
</evidence>
<dbReference type="GO" id="GO:0003676">
    <property type="term" value="F:nucleic acid binding"/>
    <property type="evidence" value="ECO:0007669"/>
    <property type="project" value="InterPro"/>
</dbReference>
<sequence length="227" mass="26156">MTITNFFYTGIETTVTSRPEVVSEWITEKWKHYTSMCGRRLVAGLGVRWSPLTNGADTLQICFGTRCLVFQLSQAVFVPVDHELRNFLGDKDMFFVGIGNHHDRERLLNSRHNLLIGNLINISDHVVIRNPCVYTAYWTPSMNTGIIWNQDVYADYCTPSMKNLTMLFLGFNGVYKDHMVGRSDWSARDLSIQQIEYAVVDAHVSFEVGRRVLQCLEHFRRASFVCF</sequence>
<gene>
    <name evidence="3" type="ORF">MKW94_013071</name>
</gene>
<reference evidence="3" key="1">
    <citation type="submission" date="2022-03" db="EMBL/GenBank/DDBJ databases">
        <title>A functionally conserved STORR gene fusion in Papaver species that diverged 16.8 million years ago.</title>
        <authorList>
            <person name="Catania T."/>
        </authorList>
    </citation>
    <scope>NUCLEOTIDE SEQUENCE</scope>
    <source>
        <strain evidence="3">S-191538</strain>
    </source>
</reference>
<proteinExistence type="predicted"/>
<keyword evidence="2" id="KW-0378">Hydrolase</keyword>
<dbReference type="EMBL" id="JAJJMA010141216">
    <property type="protein sequence ID" value="MCL7034026.1"/>
    <property type="molecule type" value="Genomic_DNA"/>
</dbReference>
<dbReference type="GO" id="GO:0008408">
    <property type="term" value="F:3'-5' exonuclease activity"/>
    <property type="evidence" value="ECO:0007669"/>
    <property type="project" value="TreeGrafter"/>
</dbReference>
<dbReference type="PANTHER" id="PTHR13620">
    <property type="entry name" value="3-5 EXONUCLEASE"/>
    <property type="match status" value="1"/>
</dbReference>
<evidence type="ECO:0000256" key="1">
    <source>
        <dbReference type="ARBA" id="ARBA00022722"/>
    </source>
</evidence>
<dbReference type="GO" id="GO:0005737">
    <property type="term" value="C:cytoplasm"/>
    <property type="evidence" value="ECO:0007669"/>
    <property type="project" value="TreeGrafter"/>
</dbReference>
<dbReference type="GO" id="GO:0005634">
    <property type="term" value="C:nucleus"/>
    <property type="evidence" value="ECO:0007669"/>
    <property type="project" value="TreeGrafter"/>
</dbReference>
<dbReference type="InterPro" id="IPR012337">
    <property type="entry name" value="RNaseH-like_sf"/>
</dbReference>
<organism evidence="3 4">
    <name type="scientific">Papaver nudicaule</name>
    <name type="common">Iceland poppy</name>
    <dbReference type="NCBI Taxonomy" id="74823"/>
    <lineage>
        <taxon>Eukaryota</taxon>
        <taxon>Viridiplantae</taxon>
        <taxon>Streptophyta</taxon>
        <taxon>Embryophyta</taxon>
        <taxon>Tracheophyta</taxon>
        <taxon>Spermatophyta</taxon>
        <taxon>Magnoliopsida</taxon>
        <taxon>Ranunculales</taxon>
        <taxon>Papaveraceae</taxon>
        <taxon>Papaveroideae</taxon>
        <taxon>Papaver</taxon>
    </lineage>
</organism>
<dbReference type="AlphaFoldDB" id="A0AA41V7V2"/>
<dbReference type="PANTHER" id="PTHR13620:SF59">
    <property type="entry name" value="POLYNUCLEOTIDYL TRANSFERASE, RIBONUCLEASE H-LIKE SUPERFAMILY PROTEIN"/>
    <property type="match status" value="1"/>
</dbReference>
<evidence type="ECO:0000313" key="3">
    <source>
        <dbReference type="EMBL" id="MCL7034026.1"/>
    </source>
</evidence>
<name>A0AA41V7V2_PAPNU</name>
<evidence type="ECO:0000313" key="4">
    <source>
        <dbReference type="Proteomes" id="UP001177140"/>
    </source>
</evidence>
<keyword evidence="4" id="KW-1185">Reference proteome</keyword>